<feature type="compositionally biased region" description="Pro residues" evidence="1">
    <location>
        <begin position="61"/>
        <end position="76"/>
    </location>
</feature>
<comment type="caution">
    <text evidence="2">The sequence shown here is derived from an EMBL/GenBank/DDBJ whole genome shotgun (WGS) entry which is preliminary data.</text>
</comment>
<protein>
    <submittedName>
        <fullName evidence="2">Uncharacterized protein</fullName>
    </submittedName>
</protein>
<dbReference type="Proteomes" id="UP001159641">
    <property type="component" value="Unassembled WGS sequence"/>
</dbReference>
<proteinExistence type="predicted"/>
<accession>A0AB34HM32</accession>
<dbReference type="EMBL" id="JAIQCJ010001016">
    <property type="protein sequence ID" value="KAJ8793253.1"/>
    <property type="molecule type" value="Genomic_DNA"/>
</dbReference>
<organism evidence="2 3">
    <name type="scientific">Eschrichtius robustus</name>
    <name type="common">California gray whale</name>
    <name type="synonym">Eschrichtius gibbosus</name>
    <dbReference type="NCBI Taxonomy" id="9764"/>
    <lineage>
        <taxon>Eukaryota</taxon>
        <taxon>Metazoa</taxon>
        <taxon>Chordata</taxon>
        <taxon>Craniata</taxon>
        <taxon>Vertebrata</taxon>
        <taxon>Euteleostomi</taxon>
        <taxon>Mammalia</taxon>
        <taxon>Eutheria</taxon>
        <taxon>Laurasiatheria</taxon>
        <taxon>Artiodactyla</taxon>
        <taxon>Whippomorpha</taxon>
        <taxon>Cetacea</taxon>
        <taxon>Mysticeti</taxon>
        <taxon>Eschrichtiidae</taxon>
        <taxon>Eschrichtius</taxon>
    </lineage>
</organism>
<sequence length="126" mass="13097">MAASAGHPAREARSECSEEAPAAALADMPELARLLEADPYLKPFAPEFQRRYSPTLVLSPDSPPPPPHCPPSPTPQNPAARLAAASLRLGPPVGSRTCGPRPSPAPPPPAPPPTLVGSNFRAWATS</sequence>
<feature type="compositionally biased region" description="Pro residues" evidence="1">
    <location>
        <begin position="101"/>
        <end position="114"/>
    </location>
</feature>
<keyword evidence="3" id="KW-1185">Reference proteome</keyword>
<gene>
    <name evidence="2" type="ORF">J1605_000248</name>
</gene>
<reference evidence="2 3" key="1">
    <citation type="submission" date="2022-11" db="EMBL/GenBank/DDBJ databases">
        <title>Whole genome sequence of Eschrichtius robustus ER-17-0199.</title>
        <authorList>
            <person name="Bruniche-Olsen A."/>
            <person name="Black A.N."/>
            <person name="Fields C.J."/>
            <person name="Walden K."/>
            <person name="Dewoody J.A."/>
        </authorList>
    </citation>
    <scope>NUCLEOTIDE SEQUENCE [LARGE SCALE GENOMIC DNA]</scope>
    <source>
        <strain evidence="2">ER-17-0199</strain>
        <tissue evidence="2">Blubber</tissue>
    </source>
</reference>
<feature type="region of interest" description="Disordered" evidence="1">
    <location>
        <begin position="1"/>
        <end position="23"/>
    </location>
</feature>
<feature type="region of interest" description="Disordered" evidence="1">
    <location>
        <begin position="52"/>
        <end position="126"/>
    </location>
</feature>
<name>A0AB34HM32_ESCRO</name>
<evidence type="ECO:0000313" key="3">
    <source>
        <dbReference type="Proteomes" id="UP001159641"/>
    </source>
</evidence>
<evidence type="ECO:0000313" key="2">
    <source>
        <dbReference type="EMBL" id="KAJ8793253.1"/>
    </source>
</evidence>
<evidence type="ECO:0000256" key="1">
    <source>
        <dbReference type="SAM" id="MobiDB-lite"/>
    </source>
</evidence>
<dbReference type="AlphaFoldDB" id="A0AB34HM32"/>
<feature type="compositionally biased region" description="Low complexity" evidence="1">
    <location>
        <begin position="77"/>
        <end position="89"/>
    </location>
</feature>